<feature type="compositionally biased region" description="Low complexity" evidence="5">
    <location>
        <begin position="404"/>
        <end position="425"/>
    </location>
</feature>
<dbReference type="GO" id="GO:0042796">
    <property type="term" value="P:snRNA transcription by RNA polymerase III"/>
    <property type="evidence" value="ECO:0007669"/>
    <property type="project" value="TreeGrafter"/>
</dbReference>
<feature type="region of interest" description="Disordered" evidence="5">
    <location>
        <begin position="159"/>
        <end position="249"/>
    </location>
</feature>
<dbReference type="CDD" id="cd00167">
    <property type="entry name" value="SANT"/>
    <property type="match status" value="3"/>
</dbReference>
<keyword evidence="3" id="KW-0804">Transcription</keyword>
<dbReference type="PROSITE" id="PS51294">
    <property type="entry name" value="HTH_MYB"/>
    <property type="match status" value="3"/>
</dbReference>
<feature type="compositionally biased region" description="Basic and acidic residues" evidence="5">
    <location>
        <begin position="164"/>
        <end position="180"/>
    </location>
</feature>
<feature type="region of interest" description="Disordered" evidence="5">
    <location>
        <begin position="371"/>
        <end position="425"/>
    </location>
</feature>
<feature type="domain" description="HTH myb-type" evidence="7">
    <location>
        <begin position="1"/>
        <end position="59"/>
    </location>
</feature>
<evidence type="ECO:0000256" key="3">
    <source>
        <dbReference type="ARBA" id="ARBA00023163"/>
    </source>
</evidence>
<feature type="compositionally biased region" description="Polar residues" evidence="5">
    <location>
        <begin position="371"/>
        <end position="389"/>
    </location>
</feature>
<feature type="domain" description="Myb-like" evidence="6">
    <location>
        <begin position="1"/>
        <end position="55"/>
    </location>
</feature>
<keyword evidence="1" id="KW-0805">Transcription regulation</keyword>
<feature type="domain" description="Myb-like" evidence="6">
    <location>
        <begin position="107"/>
        <end position="158"/>
    </location>
</feature>
<accession>A0A8H6FD28</accession>
<dbReference type="GO" id="GO:0019185">
    <property type="term" value="C:snRNA-activating protein complex"/>
    <property type="evidence" value="ECO:0007669"/>
    <property type="project" value="TreeGrafter"/>
</dbReference>
<dbReference type="GO" id="GO:0000978">
    <property type="term" value="F:RNA polymerase II cis-regulatory region sequence-specific DNA binding"/>
    <property type="evidence" value="ECO:0007669"/>
    <property type="project" value="TreeGrafter"/>
</dbReference>
<organism evidence="8 9">
    <name type="scientific">Letharia columbiana</name>
    <dbReference type="NCBI Taxonomy" id="112416"/>
    <lineage>
        <taxon>Eukaryota</taxon>
        <taxon>Fungi</taxon>
        <taxon>Dikarya</taxon>
        <taxon>Ascomycota</taxon>
        <taxon>Pezizomycotina</taxon>
        <taxon>Lecanoromycetes</taxon>
        <taxon>OSLEUM clade</taxon>
        <taxon>Lecanoromycetidae</taxon>
        <taxon>Lecanorales</taxon>
        <taxon>Lecanorineae</taxon>
        <taxon>Parmeliaceae</taxon>
        <taxon>Letharia</taxon>
    </lineage>
</organism>
<dbReference type="GeneID" id="59294710"/>
<dbReference type="AlphaFoldDB" id="A0A8H6FD28"/>
<evidence type="ECO:0000313" key="9">
    <source>
        <dbReference type="Proteomes" id="UP000578531"/>
    </source>
</evidence>
<dbReference type="Pfam" id="PF00249">
    <property type="entry name" value="Myb_DNA-binding"/>
    <property type="match status" value="3"/>
</dbReference>
<dbReference type="GO" id="GO:0042795">
    <property type="term" value="P:snRNA transcription by RNA polymerase II"/>
    <property type="evidence" value="ECO:0007669"/>
    <property type="project" value="TreeGrafter"/>
</dbReference>
<evidence type="ECO:0000256" key="2">
    <source>
        <dbReference type="ARBA" id="ARBA00023125"/>
    </source>
</evidence>
<dbReference type="SUPFAM" id="SSF46689">
    <property type="entry name" value="Homeodomain-like"/>
    <property type="match status" value="2"/>
</dbReference>
<evidence type="ECO:0000256" key="4">
    <source>
        <dbReference type="ARBA" id="ARBA00023242"/>
    </source>
</evidence>
<dbReference type="OrthoDB" id="2143914at2759"/>
<dbReference type="InterPro" id="IPR001005">
    <property type="entry name" value="SANT/Myb"/>
</dbReference>
<evidence type="ECO:0000259" key="7">
    <source>
        <dbReference type="PROSITE" id="PS51294"/>
    </source>
</evidence>
<name>A0A8H6FD28_9LECA</name>
<dbReference type="EMBL" id="JACCJC010000124">
    <property type="protein sequence ID" value="KAF6223895.1"/>
    <property type="molecule type" value="Genomic_DNA"/>
</dbReference>
<comment type="caution">
    <text evidence="8">The sequence shown here is derived from an EMBL/GenBank/DDBJ whole genome shotgun (WGS) entry which is preliminary data.</text>
</comment>
<feature type="domain" description="Myb-like" evidence="6">
    <location>
        <begin position="56"/>
        <end position="106"/>
    </location>
</feature>
<proteinExistence type="predicted"/>
<evidence type="ECO:0000259" key="6">
    <source>
        <dbReference type="PROSITE" id="PS50090"/>
    </source>
</evidence>
<dbReference type="PANTHER" id="PTHR46621:SF1">
    <property type="entry name" value="SNRNA-ACTIVATING PROTEIN COMPLEX SUBUNIT 4"/>
    <property type="match status" value="1"/>
</dbReference>
<evidence type="ECO:0000313" key="8">
    <source>
        <dbReference type="EMBL" id="KAF6223895.1"/>
    </source>
</evidence>
<keyword evidence="9" id="KW-1185">Reference proteome</keyword>
<dbReference type="Gene3D" id="1.10.10.60">
    <property type="entry name" value="Homeodomain-like"/>
    <property type="match status" value="3"/>
</dbReference>
<gene>
    <name evidence="8" type="ORF">HO173_013078</name>
</gene>
<dbReference type="GO" id="GO:0001006">
    <property type="term" value="F:RNA polymerase III type 3 promoter sequence-specific DNA binding"/>
    <property type="evidence" value="ECO:0007669"/>
    <property type="project" value="TreeGrafter"/>
</dbReference>
<dbReference type="InterPro" id="IPR009057">
    <property type="entry name" value="Homeodomain-like_sf"/>
</dbReference>
<evidence type="ECO:0000256" key="5">
    <source>
        <dbReference type="SAM" id="MobiDB-lite"/>
    </source>
</evidence>
<reference evidence="8 9" key="1">
    <citation type="journal article" date="2020" name="Genomics">
        <title>Complete, high-quality genomes from long-read metagenomic sequencing of two wolf lichen thalli reveals enigmatic genome architecture.</title>
        <authorList>
            <person name="McKenzie S.K."/>
            <person name="Walston R.F."/>
            <person name="Allen J.L."/>
        </authorList>
    </citation>
    <scope>NUCLEOTIDE SEQUENCE [LARGE SCALE GENOMIC DNA]</scope>
    <source>
        <strain evidence="8">WasteWater2</strain>
    </source>
</reference>
<feature type="compositionally biased region" description="Acidic residues" evidence="5">
    <location>
        <begin position="217"/>
        <end position="242"/>
    </location>
</feature>
<evidence type="ECO:0000256" key="1">
    <source>
        <dbReference type="ARBA" id="ARBA00023015"/>
    </source>
</evidence>
<feature type="domain" description="HTH myb-type" evidence="7">
    <location>
        <begin position="61"/>
        <end position="110"/>
    </location>
</feature>
<dbReference type="PROSITE" id="PS50090">
    <property type="entry name" value="MYB_LIKE"/>
    <property type="match status" value="3"/>
</dbReference>
<dbReference type="InterPro" id="IPR051575">
    <property type="entry name" value="Myb-like_DNA-bd"/>
</dbReference>
<keyword evidence="4" id="KW-0539">Nucleus</keyword>
<dbReference type="InterPro" id="IPR017930">
    <property type="entry name" value="Myb_dom"/>
</dbReference>
<dbReference type="RefSeq" id="XP_037158207.1">
    <property type="nucleotide sequence ID" value="XM_037314907.1"/>
</dbReference>
<protein>
    <submittedName>
        <fullName evidence="8">Uncharacterized protein</fullName>
    </submittedName>
</protein>
<feature type="domain" description="HTH myb-type" evidence="7">
    <location>
        <begin position="113"/>
        <end position="162"/>
    </location>
</feature>
<sequence>MARVRRKWTAEEDALLRSAVKTAQAESRPLLWRKLAKCVPARTNKDCRRRWWNSLANGTAKGSWSEEEDERLIAAVRRHGTNWIRVSCEVGSRSPDQCSSHWSQVLDPNINYCDWTAEEDANLLHAVLTYGTNWATIAFSHRPSRTTLALRNRYSTLRLQNNNDKNKANADTTEKAHKDLPAISETAMATSTKEVDWNMEAPRCSSWIEGDRVAQSSDEEDGDEDDGDEDEDEDNEDGENEDEGLHQTSHISRMEVMPNSQGANHDTGARSIQIPDSNLTSWDTWAARSIVSANSMDDKAQPISTDNSAIDRANHMQYQTLFGLNSPSQYPTPGESYFYSVPEPGVTNTSLPKTIYDTSPIDINLTTSLSTFHTPSQPATAPPTLSNMTGAEASPAQASSADMAASKSTSISAGTSPSTSPSTQSLDFQSTIMYQVSISMACTRAQLDANMVLLVGMGTSVTIQIDKKS</sequence>
<dbReference type="Proteomes" id="UP000578531">
    <property type="component" value="Unassembled WGS sequence"/>
</dbReference>
<keyword evidence="2" id="KW-0238">DNA-binding</keyword>
<dbReference type="SMART" id="SM00717">
    <property type="entry name" value="SANT"/>
    <property type="match status" value="3"/>
</dbReference>
<dbReference type="PANTHER" id="PTHR46621">
    <property type="entry name" value="SNRNA-ACTIVATING PROTEIN COMPLEX SUBUNIT 4"/>
    <property type="match status" value="1"/>
</dbReference>